<gene>
    <name evidence="1" type="ORF">J421_4029</name>
</gene>
<accession>W0RLB1</accession>
<proteinExistence type="predicted"/>
<reference evidence="1 2" key="1">
    <citation type="journal article" date="2014" name="Genome Announc.">
        <title>Genome Sequence and Methylome of Soil Bacterium Gemmatirosa kalamazoonensis KBS708T, a Member of the Rarely Cultivated Gemmatimonadetes Phylum.</title>
        <authorList>
            <person name="Debruyn J.M."/>
            <person name="Radosevich M."/>
            <person name="Wommack K.E."/>
            <person name="Polson S.W."/>
            <person name="Hauser L.J."/>
            <person name="Fawaz M.N."/>
            <person name="Korlach J."/>
            <person name="Tsai Y.C."/>
        </authorList>
    </citation>
    <scope>NUCLEOTIDE SEQUENCE [LARGE SCALE GENOMIC DNA]</scope>
    <source>
        <strain evidence="1 2">KBS708</strain>
    </source>
</reference>
<dbReference type="KEGG" id="gba:J421_4029"/>
<keyword evidence="2" id="KW-1185">Reference proteome</keyword>
<dbReference type="HOGENOM" id="CLU_2368835_0_0_0"/>
<dbReference type="STRING" id="861299.J421_4029"/>
<evidence type="ECO:0000313" key="2">
    <source>
        <dbReference type="Proteomes" id="UP000019151"/>
    </source>
</evidence>
<protein>
    <recommendedName>
        <fullName evidence="3">Peroxidase</fullName>
    </recommendedName>
</protein>
<sequence>MQPVLANYRTAPIDEKLRAMLGLLETFTLHPELLTPDDVRAVLATGVTKEAIRDAFYVAFLFNTYDRLADTLGWELPDPAYYAKAGRFLLRKGYS</sequence>
<dbReference type="Gene3D" id="1.20.1290.10">
    <property type="entry name" value="AhpD-like"/>
    <property type="match status" value="1"/>
</dbReference>
<dbReference type="RefSeq" id="WP_201773051.1">
    <property type="nucleotide sequence ID" value="NZ_CP007128.1"/>
</dbReference>
<dbReference type="SUPFAM" id="SSF69118">
    <property type="entry name" value="AhpD-like"/>
    <property type="match status" value="1"/>
</dbReference>
<dbReference type="Proteomes" id="UP000019151">
    <property type="component" value="Chromosome"/>
</dbReference>
<evidence type="ECO:0000313" key="1">
    <source>
        <dbReference type="EMBL" id="AHG91566.1"/>
    </source>
</evidence>
<dbReference type="EMBL" id="CP007128">
    <property type="protein sequence ID" value="AHG91566.1"/>
    <property type="molecule type" value="Genomic_DNA"/>
</dbReference>
<dbReference type="eggNOG" id="COG2128">
    <property type="taxonomic scope" value="Bacteria"/>
</dbReference>
<dbReference type="InterPro" id="IPR029032">
    <property type="entry name" value="AhpD-like"/>
</dbReference>
<dbReference type="AlphaFoldDB" id="W0RLB1"/>
<evidence type="ECO:0008006" key="3">
    <source>
        <dbReference type="Google" id="ProtNLM"/>
    </source>
</evidence>
<dbReference type="InParanoid" id="W0RLB1"/>
<name>W0RLB1_9BACT</name>
<organism evidence="1 2">
    <name type="scientific">Gemmatirosa kalamazoonensis</name>
    <dbReference type="NCBI Taxonomy" id="861299"/>
    <lineage>
        <taxon>Bacteria</taxon>
        <taxon>Pseudomonadati</taxon>
        <taxon>Gemmatimonadota</taxon>
        <taxon>Gemmatimonadia</taxon>
        <taxon>Gemmatimonadales</taxon>
        <taxon>Gemmatimonadaceae</taxon>
        <taxon>Gemmatirosa</taxon>
    </lineage>
</organism>